<dbReference type="Pfam" id="PF00378">
    <property type="entry name" value="ECH_1"/>
    <property type="match status" value="1"/>
</dbReference>
<name>B8KQZ6_9GAMM</name>
<dbReference type="InterPro" id="IPR029045">
    <property type="entry name" value="ClpP/crotonase-like_dom_sf"/>
</dbReference>
<sequence>MSDYETLEIQRIGSVAKLLLNRPSKMNTFNGTMRREFAMAARALNLDSSVRVVILGANGKAFSAGADLAEDPEEFGKGDLVHDVLNFEYKPGVMAVAEAPKPWIAAINGACAGVAYSYVMACDLVVMADNAFLYQPFAAIGLIPDGGSTWLLPQHVGSKRAFELMALGEKLRPEKAQEWGLINRVVSADALAEEALTLAQTLAEKSPLALRYTKAALKFSAEHGLADAIGNEAELQRVCIDSEDCQNAIAAFFEKRTPEWKGR</sequence>
<keyword evidence="2" id="KW-0576">Peroxisome</keyword>
<gene>
    <name evidence="4" type="ORF">NOR51B_76</name>
</gene>
<evidence type="ECO:0000313" key="4">
    <source>
        <dbReference type="EMBL" id="EED34139.1"/>
    </source>
</evidence>
<dbReference type="PANTHER" id="PTHR43684">
    <property type="match status" value="1"/>
</dbReference>
<dbReference type="SUPFAM" id="SSF52096">
    <property type="entry name" value="ClpP/crotonase"/>
    <property type="match status" value="1"/>
</dbReference>
<dbReference type="CDD" id="cd06558">
    <property type="entry name" value="crotonase-like"/>
    <property type="match status" value="1"/>
</dbReference>
<dbReference type="InterPro" id="IPR051053">
    <property type="entry name" value="ECH/Chromodomain_protein"/>
</dbReference>
<dbReference type="HOGENOM" id="CLU_009834_7_2_6"/>
<dbReference type="GO" id="GO:0004165">
    <property type="term" value="F:delta(3)-delta(2)-enoyl-CoA isomerase activity"/>
    <property type="evidence" value="ECO:0007669"/>
    <property type="project" value="UniProtKB-ARBA"/>
</dbReference>
<keyword evidence="3 4" id="KW-0413">Isomerase</keyword>
<dbReference type="AlphaFoldDB" id="B8KQZ6"/>
<protein>
    <submittedName>
        <fullName evidence="4">Enoyl-CoA hydratase/isomerase</fullName>
    </submittedName>
</protein>
<dbReference type="RefSeq" id="WP_009018887.1">
    <property type="nucleotide sequence ID" value="NZ_DS999411.1"/>
</dbReference>
<dbReference type="STRING" id="565045.NOR51B_76"/>
<dbReference type="Gene3D" id="3.90.226.10">
    <property type="entry name" value="2-enoyl-CoA Hydratase, Chain A, domain 1"/>
    <property type="match status" value="1"/>
</dbReference>
<dbReference type="OrthoDB" id="9807606at2"/>
<comment type="subcellular location">
    <subcellularLocation>
        <location evidence="1">Peroxisome</location>
    </subcellularLocation>
</comment>
<keyword evidence="5" id="KW-1185">Reference proteome</keyword>
<dbReference type="eggNOG" id="COG1024">
    <property type="taxonomic scope" value="Bacteria"/>
</dbReference>
<reference evidence="5" key="1">
    <citation type="journal article" date="2013" name="BMC Microbiol.">
        <title>Taxonomy and evolution of bacteriochlorophyll a-containing members of the OM60/NOR5 clade of marine gammaproteobacteria: description of Luminiphilus syltensis gen. nov., sp. nov., reclassification of Haliea rubra as Pseudohaliea rubra gen. nov., comb. nov., and emendation of Chromatocurvus halotolerans.</title>
        <authorList>
            <person name="Spring S."/>
            <person name="Riedel T."/>
            <person name="Sproer C."/>
            <person name="Yan S."/>
            <person name="Harder J."/>
            <person name="Fuchs B.M."/>
        </authorList>
    </citation>
    <scope>NUCLEOTIDE SEQUENCE [LARGE SCALE GENOMIC DNA]</scope>
    <source>
        <strain evidence="5">NOR51-B</strain>
    </source>
</reference>
<dbReference type="Proteomes" id="UP000004699">
    <property type="component" value="Unassembled WGS sequence"/>
</dbReference>
<evidence type="ECO:0000256" key="2">
    <source>
        <dbReference type="ARBA" id="ARBA00023140"/>
    </source>
</evidence>
<dbReference type="EMBL" id="DS999411">
    <property type="protein sequence ID" value="EED34139.1"/>
    <property type="molecule type" value="Genomic_DNA"/>
</dbReference>
<dbReference type="InterPro" id="IPR001753">
    <property type="entry name" value="Enoyl-CoA_hydra/iso"/>
</dbReference>
<evidence type="ECO:0000256" key="1">
    <source>
        <dbReference type="ARBA" id="ARBA00004275"/>
    </source>
</evidence>
<proteinExistence type="predicted"/>
<accession>B8KQZ6</accession>
<evidence type="ECO:0000256" key="3">
    <source>
        <dbReference type="ARBA" id="ARBA00023235"/>
    </source>
</evidence>
<evidence type="ECO:0000313" key="5">
    <source>
        <dbReference type="Proteomes" id="UP000004699"/>
    </source>
</evidence>
<organism evidence="4 5">
    <name type="scientific">Luminiphilus syltensis NOR5-1B</name>
    <dbReference type="NCBI Taxonomy" id="565045"/>
    <lineage>
        <taxon>Bacteria</taxon>
        <taxon>Pseudomonadati</taxon>
        <taxon>Pseudomonadota</taxon>
        <taxon>Gammaproteobacteria</taxon>
        <taxon>Cellvibrionales</taxon>
        <taxon>Halieaceae</taxon>
        <taxon>Luminiphilus</taxon>
    </lineage>
</organism>
<dbReference type="PANTHER" id="PTHR43684:SF1">
    <property type="entry name" value="ENOYL-COA DELTA ISOMERASE 2"/>
    <property type="match status" value="1"/>
</dbReference>